<organism evidence="2 3">
    <name type="scientific">Hymenobacter jeollabukensis</name>
    <dbReference type="NCBI Taxonomy" id="2025313"/>
    <lineage>
        <taxon>Bacteria</taxon>
        <taxon>Pseudomonadati</taxon>
        <taxon>Bacteroidota</taxon>
        <taxon>Cytophagia</taxon>
        <taxon>Cytophagales</taxon>
        <taxon>Hymenobacteraceae</taxon>
        <taxon>Hymenobacter</taxon>
    </lineage>
</organism>
<dbReference type="NCBIfam" id="TIGR04183">
    <property type="entry name" value="Por_Secre_tail"/>
    <property type="match status" value="1"/>
</dbReference>
<dbReference type="RefSeq" id="WP_138076205.1">
    <property type="nucleotide sequence ID" value="NZ_VAJM01000002.1"/>
</dbReference>
<feature type="chain" id="PRO_5024363463" evidence="1">
    <location>
        <begin position="28"/>
        <end position="784"/>
    </location>
</feature>
<dbReference type="AlphaFoldDB" id="A0A5R8WW07"/>
<name>A0A5R8WW07_9BACT</name>
<dbReference type="Proteomes" id="UP000305517">
    <property type="component" value="Unassembled WGS sequence"/>
</dbReference>
<dbReference type="Pfam" id="PF13585">
    <property type="entry name" value="CHU_C"/>
    <property type="match status" value="1"/>
</dbReference>
<protein>
    <submittedName>
        <fullName evidence="2">Gliding motility-associated C-terminal domain-containing protein</fullName>
    </submittedName>
</protein>
<dbReference type="InterPro" id="IPR026444">
    <property type="entry name" value="Secre_tail"/>
</dbReference>
<gene>
    <name evidence="2" type="ORF">FDY95_07470</name>
</gene>
<feature type="signal peptide" evidence="1">
    <location>
        <begin position="1"/>
        <end position="27"/>
    </location>
</feature>
<evidence type="ECO:0000313" key="2">
    <source>
        <dbReference type="EMBL" id="TLM95615.1"/>
    </source>
</evidence>
<dbReference type="OrthoDB" id="7794186at2"/>
<evidence type="ECO:0000256" key="1">
    <source>
        <dbReference type="SAM" id="SignalP"/>
    </source>
</evidence>
<keyword evidence="3" id="KW-1185">Reference proteome</keyword>
<keyword evidence="1" id="KW-0732">Signal</keyword>
<dbReference type="NCBIfam" id="TIGR04131">
    <property type="entry name" value="Bac_Flav_CTERM"/>
    <property type="match status" value="1"/>
</dbReference>
<dbReference type="InterPro" id="IPR026341">
    <property type="entry name" value="T9SS_type_B"/>
</dbReference>
<reference evidence="2 3" key="1">
    <citation type="submission" date="2019-05" db="EMBL/GenBank/DDBJ databases">
        <title>Hymenobacter edaphi sp. nov., isolated from abandoned arsenic-contaminated farmland soil.</title>
        <authorList>
            <person name="Nie L."/>
        </authorList>
    </citation>
    <scope>NUCLEOTIDE SEQUENCE [LARGE SCALE GENOMIC DNA]</scope>
    <source>
        <strain evidence="2 3">1-3-3-8</strain>
    </source>
</reference>
<accession>A0A5R8WW07</accession>
<proteinExistence type="predicted"/>
<sequence length="784" mass="86641">MQINLPSFTRLFLVCLLLLTGSQFARASHLQGGELRYRPLGGNLYEVTLRMYRDCSGINVPPTVTLNCRQGGCTTNVPRDTSVTMNQVGTPLLGTPYCANIQAQVTCPDNGGTVPFTNYKEFIYRANVRLRPAPEWVLSVRESARPEARNVGQDWFRWEVRLNNLITPAATPGNPTPTPVAITNTSPDYVSGQPLTSFLCWKQSSTVTFTATDVDGDSLVYSLGTPLDNCDLPVTFKPYPSQLRCTTRTVNGCTYSCNGTTPANFTPTLPIAVSFDTTGTCPNRTLTPRFRFDAINGRFTFTPALFNAGTTTAAQADNKYAVIGEITEWRRLPGSNRRYKVGTLRREMLIVVIDCTNQLPQSPQPTIQTPAAGGITRSTADSTYITVQACNYTRVKLEFRDPDLTNRLAVTAFPSNQALFDALESVDLGTVIGRNTGLIFTNNGTVRPSITMTFSPSPNLVGTTTYVYFRIEDDGCPFKSTANRVVAIRVTSGNFARAAATTQQNPAFVCEGQSITINGLVQRPDSLYGRLQQYAFAWSGTRNGSTPANGLDPADVNKKDITVRPTQTTRYYLTIRPTAGFQAGLCSDTASILVKMVPKLNASFTNTFRPYYAGHESMPPRIFTFTNTTPNLTATDSVRWTHQRITDEKGNPVSTTETTFSRQRTPRDLMLVEGGDYIIRLYVSNRAGTTDCPSSTAQKTVTVPPLVIPNIITPNNDGKNETLVLQALPDNNRVQIFNRWGRMIKEYNNYQNEWDGKDQPDGIYYYLVTAQDGKQMKGWVEVAR</sequence>
<dbReference type="EMBL" id="VAJM01000002">
    <property type="protein sequence ID" value="TLM95615.1"/>
    <property type="molecule type" value="Genomic_DNA"/>
</dbReference>
<comment type="caution">
    <text evidence="2">The sequence shown here is derived from an EMBL/GenBank/DDBJ whole genome shotgun (WGS) entry which is preliminary data.</text>
</comment>
<evidence type="ECO:0000313" key="3">
    <source>
        <dbReference type="Proteomes" id="UP000305517"/>
    </source>
</evidence>